<comment type="caution">
    <text evidence="2">The sequence shown here is derived from an EMBL/GenBank/DDBJ whole genome shotgun (WGS) entry which is preliminary data.</text>
</comment>
<dbReference type="Proteomes" id="UP001292094">
    <property type="component" value="Unassembled WGS sequence"/>
</dbReference>
<organism evidence="2 3">
    <name type="scientific">Petrolisthes manimaculis</name>
    <dbReference type="NCBI Taxonomy" id="1843537"/>
    <lineage>
        <taxon>Eukaryota</taxon>
        <taxon>Metazoa</taxon>
        <taxon>Ecdysozoa</taxon>
        <taxon>Arthropoda</taxon>
        <taxon>Crustacea</taxon>
        <taxon>Multicrustacea</taxon>
        <taxon>Malacostraca</taxon>
        <taxon>Eumalacostraca</taxon>
        <taxon>Eucarida</taxon>
        <taxon>Decapoda</taxon>
        <taxon>Pleocyemata</taxon>
        <taxon>Anomura</taxon>
        <taxon>Galatheoidea</taxon>
        <taxon>Porcellanidae</taxon>
        <taxon>Petrolisthes</taxon>
    </lineage>
</organism>
<dbReference type="AlphaFoldDB" id="A0AAE1NX85"/>
<feature type="compositionally biased region" description="Basic and acidic residues" evidence="1">
    <location>
        <begin position="36"/>
        <end position="53"/>
    </location>
</feature>
<evidence type="ECO:0000313" key="2">
    <source>
        <dbReference type="EMBL" id="KAK4296941.1"/>
    </source>
</evidence>
<name>A0AAE1NX85_9EUCA</name>
<sequence length="70" mass="8212">MRTLQGRRWQGNTNIDTLTLDAKGNDEEKGGEEENMNEKEGEGEENYHEKKEEEEKEGQQNSNLIDKEYH</sequence>
<protein>
    <submittedName>
        <fullName evidence="2">Uncharacterized protein</fullName>
    </submittedName>
</protein>
<proteinExistence type="predicted"/>
<evidence type="ECO:0000313" key="3">
    <source>
        <dbReference type="Proteomes" id="UP001292094"/>
    </source>
</evidence>
<gene>
    <name evidence="2" type="ORF">Pmani_030601</name>
</gene>
<accession>A0AAE1NX85</accession>
<reference evidence="2" key="1">
    <citation type="submission" date="2023-11" db="EMBL/GenBank/DDBJ databases">
        <title>Genome assemblies of two species of porcelain crab, Petrolisthes cinctipes and Petrolisthes manimaculis (Anomura: Porcellanidae).</title>
        <authorList>
            <person name="Angst P."/>
        </authorList>
    </citation>
    <scope>NUCLEOTIDE SEQUENCE</scope>
    <source>
        <strain evidence="2">PB745_02</strain>
        <tissue evidence="2">Gill</tissue>
    </source>
</reference>
<evidence type="ECO:0000256" key="1">
    <source>
        <dbReference type="SAM" id="MobiDB-lite"/>
    </source>
</evidence>
<feature type="region of interest" description="Disordered" evidence="1">
    <location>
        <begin position="1"/>
        <end position="70"/>
    </location>
</feature>
<keyword evidence="3" id="KW-1185">Reference proteome</keyword>
<dbReference type="EMBL" id="JAWZYT010003742">
    <property type="protein sequence ID" value="KAK4296941.1"/>
    <property type="molecule type" value="Genomic_DNA"/>
</dbReference>